<dbReference type="KEGG" id="marz:MARA_31260"/>
<reference evidence="2 3" key="1">
    <citation type="journal article" date="2019" name="Emerg. Microbes Infect.">
        <title>Comprehensive subspecies identification of 175 nontuberculous mycobacteria species based on 7547 genomic profiles.</title>
        <authorList>
            <person name="Matsumoto Y."/>
            <person name="Kinjo T."/>
            <person name="Motooka D."/>
            <person name="Nabeya D."/>
            <person name="Jung N."/>
            <person name="Uechi K."/>
            <person name="Horii T."/>
            <person name="Iida T."/>
            <person name="Fujita J."/>
            <person name="Nakamura S."/>
        </authorList>
    </citation>
    <scope>NUCLEOTIDE SEQUENCE [LARGE SCALE GENOMIC DNA]</scope>
    <source>
        <strain evidence="2 3">JCM 18538</strain>
    </source>
</reference>
<evidence type="ECO:0000313" key="2">
    <source>
        <dbReference type="EMBL" id="BBY49658.1"/>
    </source>
</evidence>
<dbReference type="Proteomes" id="UP000467428">
    <property type="component" value="Chromosome"/>
</dbReference>
<evidence type="ECO:0000313" key="3">
    <source>
        <dbReference type="Proteomes" id="UP000467428"/>
    </source>
</evidence>
<accession>A0A7I7RYE0</accession>
<organism evidence="2 3">
    <name type="scientific">Mycolicibacterium arabiense</name>
    <dbReference type="NCBI Taxonomy" id="1286181"/>
    <lineage>
        <taxon>Bacteria</taxon>
        <taxon>Bacillati</taxon>
        <taxon>Actinomycetota</taxon>
        <taxon>Actinomycetes</taxon>
        <taxon>Mycobacteriales</taxon>
        <taxon>Mycobacteriaceae</taxon>
        <taxon>Mycolicibacterium</taxon>
    </lineage>
</organism>
<feature type="compositionally biased region" description="Basic and acidic residues" evidence="1">
    <location>
        <begin position="12"/>
        <end position="26"/>
    </location>
</feature>
<keyword evidence="3" id="KW-1185">Reference proteome</keyword>
<dbReference type="EMBL" id="AP022593">
    <property type="protein sequence ID" value="BBY49658.1"/>
    <property type="molecule type" value="Genomic_DNA"/>
</dbReference>
<sequence length="168" mass="19271">MDHGVDVTVANHLRDERVSDVGPDELRPAHPPLQILARRHRVDRYDVIDLGILRETRDEVATEEPACAGDQNHLRVERRIPWLGSSALARPLWGPPARAPVSIHRVSLTAANKDYLPSFLRCTRVRRSSLRCFFFDMRLRRFLMTEPIYSATYAKPKTTEADDLEYAP</sequence>
<geneLocation type="plasmid" evidence="3">
    <name>pjcm18538 dna</name>
</geneLocation>
<name>A0A7I7RYE0_9MYCO</name>
<feature type="region of interest" description="Disordered" evidence="1">
    <location>
        <begin position="1"/>
        <end position="26"/>
    </location>
</feature>
<gene>
    <name evidence="2" type="ORF">MARA_31260</name>
</gene>
<evidence type="ECO:0000256" key="1">
    <source>
        <dbReference type="SAM" id="MobiDB-lite"/>
    </source>
</evidence>
<dbReference type="AlphaFoldDB" id="A0A7I7RYE0"/>
<protein>
    <submittedName>
        <fullName evidence="2">Uncharacterized protein</fullName>
    </submittedName>
</protein>
<proteinExistence type="predicted"/>